<proteinExistence type="predicted"/>
<dbReference type="Proteomes" id="UP001461498">
    <property type="component" value="Unassembled WGS sequence"/>
</dbReference>
<organism evidence="1 2">
    <name type="scientific">Rhynocoris fuscipes</name>
    <dbReference type="NCBI Taxonomy" id="488301"/>
    <lineage>
        <taxon>Eukaryota</taxon>
        <taxon>Metazoa</taxon>
        <taxon>Ecdysozoa</taxon>
        <taxon>Arthropoda</taxon>
        <taxon>Hexapoda</taxon>
        <taxon>Insecta</taxon>
        <taxon>Pterygota</taxon>
        <taxon>Neoptera</taxon>
        <taxon>Paraneoptera</taxon>
        <taxon>Hemiptera</taxon>
        <taxon>Heteroptera</taxon>
        <taxon>Panheteroptera</taxon>
        <taxon>Cimicomorpha</taxon>
        <taxon>Reduviidae</taxon>
        <taxon>Harpactorinae</taxon>
        <taxon>Harpactorini</taxon>
        <taxon>Rhynocoris</taxon>
    </lineage>
</organism>
<reference evidence="1 2" key="1">
    <citation type="submission" date="2022-12" db="EMBL/GenBank/DDBJ databases">
        <title>Chromosome-level genome assembly of true bugs.</title>
        <authorList>
            <person name="Ma L."/>
            <person name="Li H."/>
        </authorList>
    </citation>
    <scope>NUCLEOTIDE SEQUENCE [LARGE SCALE GENOMIC DNA]</scope>
    <source>
        <strain evidence="1">Lab_2022b</strain>
    </source>
</reference>
<keyword evidence="2" id="KW-1185">Reference proteome</keyword>
<accession>A0AAW1DN81</accession>
<sequence length="70" mass="8263">MKCYKKFSICMSLTNFGSLMSKMQYIFFRLSVCLCQTLFYISITIADIIMQLFAFYTTLRCADYYIKISS</sequence>
<protein>
    <submittedName>
        <fullName evidence="1">Uncharacterized protein</fullName>
    </submittedName>
</protein>
<dbReference type="EMBL" id="JAPXFL010000001">
    <property type="protein sequence ID" value="KAK9512126.1"/>
    <property type="molecule type" value="Genomic_DNA"/>
</dbReference>
<gene>
    <name evidence="1" type="ORF">O3M35_000622</name>
</gene>
<name>A0AAW1DN81_9HEMI</name>
<evidence type="ECO:0000313" key="1">
    <source>
        <dbReference type="EMBL" id="KAK9512126.1"/>
    </source>
</evidence>
<comment type="caution">
    <text evidence="1">The sequence shown here is derived from an EMBL/GenBank/DDBJ whole genome shotgun (WGS) entry which is preliminary data.</text>
</comment>
<evidence type="ECO:0000313" key="2">
    <source>
        <dbReference type="Proteomes" id="UP001461498"/>
    </source>
</evidence>
<dbReference type="AlphaFoldDB" id="A0AAW1DN81"/>